<dbReference type="CDD" id="cd00293">
    <property type="entry name" value="USP-like"/>
    <property type="match status" value="1"/>
</dbReference>
<comment type="caution">
    <text evidence="3">The sequence shown here is derived from an EMBL/GenBank/DDBJ whole genome shotgun (WGS) entry which is preliminary data.</text>
</comment>
<evidence type="ECO:0000256" key="1">
    <source>
        <dbReference type="ARBA" id="ARBA00008791"/>
    </source>
</evidence>
<comment type="similarity">
    <text evidence="1">Belongs to the universal stress protein A family.</text>
</comment>
<dbReference type="Gene3D" id="3.40.50.620">
    <property type="entry name" value="HUPs"/>
    <property type="match status" value="1"/>
</dbReference>
<dbReference type="Pfam" id="PF00582">
    <property type="entry name" value="Usp"/>
    <property type="match status" value="1"/>
</dbReference>
<dbReference type="InterPro" id="IPR006015">
    <property type="entry name" value="Universal_stress_UspA"/>
</dbReference>
<dbReference type="SUPFAM" id="SSF51445">
    <property type="entry name" value="(Trans)glycosidases"/>
    <property type="match status" value="1"/>
</dbReference>
<evidence type="ECO:0000313" key="3">
    <source>
        <dbReference type="EMBL" id="MBF8807804.1"/>
    </source>
</evidence>
<proteinExistence type="inferred from homology"/>
<dbReference type="Gene3D" id="3.20.20.80">
    <property type="entry name" value="Glycosidases"/>
    <property type="match status" value="1"/>
</dbReference>
<evidence type="ECO:0000313" key="4">
    <source>
        <dbReference type="Proteomes" id="UP000637757"/>
    </source>
</evidence>
<dbReference type="EMBL" id="JADAKE010000014">
    <property type="protein sequence ID" value="MBF8807804.1"/>
    <property type="molecule type" value="Genomic_DNA"/>
</dbReference>
<keyword evidence="4" id="KW-1185">Reference proteome</keyword>
<reference evidence="3" key="1">
    <citation type="submission" date="2020-09" db="EMBL/GenBank/DDBJ databases">
        <title>Genomic insights into the novelty and pathogenicity of a unique biofilm-forming Enterococcus sp. bacteria (Enterococcus lacertideformus) identified in reptiles.</title>
        <authorList>
            <person name="Agius J.E."/>
            <person name="Phalen D.N."/>
            <person name="Rose K."/>
            <person name="Eden J.-S."/>
        </authorList>
    </citation>
    <scope>NUCLEOTIDE SEQUENCE</scope>
    <source>
        <strain evidence="3">PHRS 0518</strain>
    </source>
</reference>
<dbReference type="PANTHER" id="PTHR46268">
    <property type="entry name" value="STRESS RESPONSE PROTEIN NHAX"/>
    <property type="match status" value="1"/>
</dbReference>
<dbReference type="GO" id="GO:0004553">
    <property type="term" value="F:hydrolase activity, hydrolyzing O-glycosyl compounds"/>
    <property type="evidence" value="ECO:0007669"/>
    <property type="project" value="InterPro"/>
</dbReference>
<name>A0A931AYP6_9ENTE</name>
<organism evidence="3 4">
    <name type="scientific">Enterococcus lacertideformus</name>
    <dbReference type="NCBI Taxonomy" id="2771493"/>
    <lineage>
        <taxon>Bacteria</taxon>
        <taxon>Bacillati</taxon>
        <taxon>Bacillota</taxon>
        <taxon>Bacilli</taxon>
        <taxon>Lactobacillales</taxon>
        <taxon>Enterococcaceae</taxon>
        <taxon>Enterococcus</taxon>
    </lineage>
</organism>
<dbReference type="Proteomes" id="UP000637757">
    <property type="component" value="Unassembled WGS sequence"/>
</dbReference>
<dbReference type="SUPFAM" id="SSF52402">
    <property type="entry name" value="Adenine nucleotide alpha hydrolases-like"/>
    <property type="match status" value="1"/>
</dbReference>
<accession>A0A931AYP6</accession>
<dbReference type="InterPro" id="IPR006016">
    <property type="entry name" value="UspA"/>
</dbReference>
<dbReference type="GO" id="GO:0005975">
    <property type="term" value="P:carbohydrate metabolic process"/>
    <property type="evidence" value="ECO:0007669"/>
    <property type="project" value="InterPro"/>
</dbReference>
<dbReference type="InterPro" id="IPR014729">
    <property type="entry name" value="Rossmann-like_a/b/a_fold"/>
</dbReference>
<evidence type="ECO:0000259" key="2">
    <source>
        <dbReference type="Pfam" id="PF00582"/>
    </source>
</evidence>
<sequence>MVPVEGGYLYQFHYPTHINLKEAIQVGFHENLASAKAINAYHKIGQEGEIGIILNLTPSYPRDENNPEDVKAAKIADAFFNRSFLDPAVKGEFPQELIAIVKELEMMPEMRAGDLATIAKRNQAKLHILYVNEVMGNYFGDFAFVTTNLQEELDEVAENQMKEHRNLAIEKGLTDIETYILYGYPKTLIANFNESKEKIDLIVMGATGLNAVERALVGSTTSYVVNHAPCNVLVVK</sequence>
<protein>
    <submittedName>
        <fullName evidence="3">Universal stress protein</fullName>
    </submittedName>
</protein>
<gene>
    <name evidence="3" type="ORF">IC227_04870</name>
</gene>
<dbReference type="AlphaFoldDB" id="A0A931AYP6"/>
<dbReference type="PRINTS" id="PR01438">
    <property type="entry name" value="UNVRSLSTRESS"/>
</dbReference>
<dbReference type="PANTHER" id="PTHR46268:SF6">
    <property type="entry name" value="UNIVERSAL STRESS PROTEIN UP12"/>
    <property type="match status" value="1"/>
</dbReference>
<feature type="domain" description="UspA" evidence="2">
    <location>
        <begin position="116"/>
        <end position="236"/>
    </location>
</feature>
<dbReference type="InterPro" id="IPR017853">
    <property type="entry name" value="GH"/>
</dbReference>